<dbReference type="EMBL" id="JACJKX010000003">
    <property type="protein sequence ID" value="MBM6928231.1"/>
    <property type="molecule type" value="Genomic_DNA"/>
</dbReference>
<dbReference type="InterPro" id="IPR007298">
    <property type="entry name" value="Cu-R_lipoprotein_NlpE"/>
</dbReference>
<evidence type="ECO:0000256" key="1">
    <source>
        <dbReference type="SAM" id="SignalP"/>
    </source>
</evidence>
<feature type="signal peptide" evidence="1">
    <location>
        <begin position="1"/>
        <end position="20"/>
    </location>
</feature>
<keyword evidence="1" id="KW-0732">Signal</keyword>
<evidence type="ECO:0000313" key="2">
    <source>
        <dbReference type="EMBL" id="MBM6928231.1"/>
    </source>
</evidence>
<dbReference type="RefSeq" id="WP_205049830.1">
    <property type="nucleotide sequence ID" value="NZ_JACJKX010000003.1"/>
</dbReference>
<dbReference type="PROSITE" id="PS51257">
    <property type="entry name" value="PROKAR_LIPOPROTEIN"/>
    <property type="match status" value="1"/>
</dbReference>
<dbReference type="Pfam" id="PF04170">
    <property type="entry name" value="NlpE"/>
    <property type="match status" value="1"/>
</dbReference>
<sequence length="303" mass="34125">MSGKVFLLATCLLAAGCASNNVTQTGVVTDATMNTVTILTGSNQTMSFSTLNADRSELKGLRLGDRVNVRFSGPYEPGLEIQKISTAPIFPLLFEKAIRLQSVRDTSAVYVLFTDEDRLALIFDTEGRVIRTLEHRKLPNGLFAWNVADDDTWNLRKMPSGLWTITQRTKTLFTQSTSATDESLGQFTTLHYEGLLPAADCPGIRYELFIRHRTHSGDGTFLLNLTYLEAENGKDMTFSYLGRRYTLKGSADNENAIVWQCRSDNGQELFNFLVENQSRRLTLLTDDFKRIDSPFNYSLEKKK</sequence>
<reference evidence="2 3" key="1">
    <citation type="journal article" date="2021" name="Sci. Rep.">
        <title>The distribution of antibiotic resistance genes in chicken gut microbiota commensals.</title>
        <authorList>
            <person name="Juricova H."/>
            <person name="Matiasovicova J."/>
            <person name="Kubasova T."/>
            <person name="Cejkova D."/>
            <person name="Rychlik I."/>
        </authorList>
    </citation>
    <scope>NUCLEOTIDE SEQUENCE [LARGE SCALE GENOMIC DNA]</scope>
    <source>
        <strain evidence="2 3">An562</strain>
    </source>
</reference>
<gene>
    <name evidence="2" type="ORF">H5985_02960</name>
</gene>
<proteinExistence type="predicted"/>
<comment type="caution">
    <text evidence="2">The sequence shown here is derived from an EMBL/GenBank/DDBJ whole genome shotgun (WGS) entry which is preliminary data.</text>
</comment>
<protein>
    <submittedName>
        <fullName evidence="2">Copper resistance protein NlpE N-terminal domain-containing protein</fullName>
    </submittedName>
</protein>
<organism evidence="2 3">
    <name type="scientific">Parasutterella secunda</name>
    <dbReference type="NCBI Taxonomy" id="626947"/>
    <lineage>
        <taxon>Bacteria</taxon>
        <taxon>Pseudomonadati</taxon>
        <taxon>Pseudomonadota</taxon>
        <taxon>Betaproteobacteria</taxon>
        <taxon>Burkholderiales</taxon>
        <taxon>Sutterellaceae</taxon>
        <taxon>Parasutterella</taxon>
    </lineage>
</organism>
<dbReference type="Gene3D" id="2.40.128.640">
    <property type="match status" value="1"/>
</dbReference>
<name>A0ABS2GST2_9BURK</name>
<dbReference type="Proteomes" id="UP000777002">
    <property type="component" value="Unassembled WGS sequence"/>
</dbReference>
<accession>A0ABS2GST2</accession>
<feature type="chain" id="PRO_5046345867" evidence="1">
    <location>
        <begin position="21"/>
        <end position="303"/>
    </location>
</feature>
<evidence type="ECO:0000313" key="3">
    <source>
        <dbReference type="Proteomes" id="UP000777002"/>
    </source>
</evidence>
<keyword evidence="3" id="KW-1185">Reference proteome</keyword>